<evidence type="ECO:0000256" key="3">
    <source>
        <dbReference type="ARBA" id="ARBA00020693"/>
    </source>
</evidence>
<feature type="region of interest" description="Disordered" evidence="6">
    <location>
        <begin position="80"/>
        <end position="130"/>
    </location>
</feature>
<reference evidence="7 8" key="1">
    <citation type="submission" date="2015-11" db="EMBL/GenBank/DDBJ databases">
        <title>The genome of Debaryomyces fabryi.</title>
        <authorList>
            <person name="Tafer H."/>
            <person name="Lopandic K."/>
        </authorList>
    </citation>
    <scope>NUCLEOTIDE SEQUENCE [LARGE SCALE GENOMIC DNA]</scope>
    <source>
        <strain evidence="7 8">CBS 789</strain>
    </source>
</reference>
<dbReference type="PANTHER" id="PTHR12718">
    <property type="entry name" value="CELL CYCLE CONTROL PROTEIN CWF15"/>
    <property type="match status" value="1"/>
</dbReference>
<evidence type="ECO:0000256" key="1">
    <source>
        <dbReference type="ARBA" id="ARBA00003777"/>
    </source>
</evidence>
<feature type="compositionally biased region" description="Basic and acidic residues" evidence="6">
    <location>
        <begin position="94"/>
        <end position="103"/>
    </location>
</feature>
<dbReference type="Proteomes" id="UP000054251">
    <property type="component" value="Unassembled WGS sequence"/>
</dbReference>
<sequence>MTTNHRPTLESKRGKAVPISNTIFHSRSLPQHTSLKYRNDIRKPKVDTKIGKQAVEELKKDLLLNEGRLEDSLKIKKPLKDGNLLEDEPMNKTTDNKDNKEDNEYNEESITNDEDSSFEDDAEDDSEDETAELMAELAKIKRERQEEKEKIELQNKIDKTKVSNPLVQVADTSSGANFKIKKSWRDSTAFKKQNSQNKTEDEVFTNDTLNSDFHQSFLTKYIR</sequence>
<dbReference type="EMBL" id="LMYN01000019">
    <property type="protein sequence ID" value="KSA02833.1"/>
    <property type="molecule type" value="Genomic_DNA"/>
</dbReference>
<dbReference type="GO" id="GO:0045292">
    <property type="term" value="P:mRNA cis splicing, via spliceosome"/>
    <property type="evidence" value="ECO:0007669"/>
    <property type="project" value="TreeGrafter"/>
</dbReference>
<keyword evidence="5" id="KW-0508">mRNA splicing</keyword>
<evidence type="ECO:0000256" key="4">
    <source>
        <dbReference type="ARBA" id="ARBA00022664"/>
    </source>
</evidence>
<comment type="function">
    <text evidence="1">Involved in pre-mRNA splicing.</text>
</comment>
<comment type="similarity">
    <text evidence="2">Belongs to the CWC15 family.</text>
</comment>
<gene>
    <name evidence="7" type="ORF">AC631_01430</name>
</gene>
<dbReference type="GO" id="GO:0003723">
    <property type="term" value="F:RNA binding"/>
    <property type="evidence" value="ECO:0007669"/>
    <property type="project" value="TreeGrafter"/>
</dbReference>
<organism evidence="7 8">
    <name type="scientific">Debaryomyces fabryi</name>
    <dbReference type="NCBI Taxonomy" id="58627"/>
    <lineage>
        <taxon>Eukaryota</taxon>
        <taxon>Fungi</taxon>
        <taxon>Dikarya</taxon>
        <taxon>Ascomycota</taxon>
        <taxon>Saccharomycotina</taxon>
        <taxon>Pichiomycetes</taxon>
        <taxon>Debaryomycetaceae</taxon>
        <taxon>Debaryomyces</taxon>
    </lineage>
</organism>
<protein>
    <recommendedName>
        <fullName evidence="3">Pre-mRNA-splicing factor CWC15</fullName>
    </recommendedName>
</protein>
<dbReference type="GO" id="GO:0071013">
    <property type="term" value="C:catalytic step 2 spliceosome"/>
    <property type="evidence" value="ECO:0007669"/>
    <property type="project" value="TreeGrafter"/>
</dbReference>
<comment type="caution">
    <text evidence="7">The sequence shown here is derived from an EMBL/GenBank/DDBJ whole genome shotgun (WGS) entry which is preliminary data.</text>
</comment>
<dbReference type="OrthoDB" id="30179at2759"/>
<keyword evidence="8" id="KW-1185">Reference proteome</keyword>
<evidence type="ECO:0000313" key="8">
    <source>
        <dbReference type="Proteomes" id="UP000054251"/>
    </source>
</evidence>
<dbReference type="InterPro" id="IPR006973">
    <property type="entry name" value="Cwf_Cwc_15"/>
</dbReference>
<feature type="compositionally biased region" description="Acidic residues" evidence="6">
    <location>
        <begin position="104"/>
        <end position="130"/>
    </location>
</feature>
<evidence type="ECO:0000256" key="2">
    <source>
        <dbReference type="ARBA" id="ARBA00006644"/>
    </source>
</evidence>
<evidence type="ECO:0000313" key="7">
    <source>
        <dbReference type="EMBL" id="KSA02833.1"/>
    </source>
</evidence>
<dbReference type="AlphaFoldDB" id="A0A0V1Q2T9"/>
<dbReference type="PANTHER" id="PTHR12718:SF2">
    <property type="entry name" value="SPLICEOSOME-ASSOCIATED PROTEIN CWC15 HOMOLOG"/>
    <property type="match status" value="1"/>
</dbReference>
<proteinExistence type="inferred from homology"/>
<evidence type="ECO:0000256" key="5">
    <source>
        <dbReference type="ARBA" id="ARBA00023187"/>
    </source>
</evidence>
<dbReference type="GeneID" id="26838439"/>
<keyword evidence="4" id="KW-0507">mRNA processing</keyword>
<dbReference type="RefSeq" id="XP_015468935.1">
    <property type="nucleotide sequence ID" value="XM_015610260.1"/>
</dbReference>
<dbReference type="Pfam" id="PF04889">
    <property type="entry name" value="Cwf_Cwc_15"/>
    <property type="match status" value="1"/>
</dbReference>
<accession>A0A0V1Q2T9</accession>
<name>A0A0V1Q2T9_9ASCO</name>
<evidence type="ECO:0000256" key="6">
    <source>
        <dbReference type="SAM" id="MobiDB-lite"/>
    </source>
</evidence>